<dbReference type="Pfam" id="PF04082">
    <property type="entry name" value="Fungal_trans"/>
    <property type="match status" value="1"/>
</dbReference>
<comment type="caution">
    <text evidence="6">The sequence shown here is derived from an EMBL/GenBank/DDBJ whole genome shotgun (WGS) entry which is preliminary data.</text>
</comment>
<reference evidence="6 7" key="1">
    <citation type="submission" date="2017-03" db="EMBL/GenBank/DDBJ databases">
        <title>Genomes of endolithic fungi from Antarctica.</title>
        <authorList>
            <person name="Coleine C."/>
            <person name="Masonjones S."/>
            <person name="Stajich J.E."/>
        </authorList>
    </citation>
    <scope>NUCLEOTIDE SEQUENCE [LARGE SCALE GENOMIC DNA]</scope>
    <source>
        <strain evidence="6 7">CCFEE 6315</strain>
    </source>
</reference>
<proteinExistence type="predicted"/>
<dbReference type="CDD" id="cd12148">
    <property type="entry name" value="fungal_TF_MHR"/>
    <property type="match status" value="1"/>
</dbReference>
<sequence>MEASHSRPIAIAPTPQGAPRDLLPCIATEPTMPYTCVTCTKRKVKCDKSGPPCSTCKRGRHECFYEAPPPRKRKRKPVDDVHQRLERYESLLKQYGIINEAPPKGASSPANRATTFPTPDSSGTDKPSMIDAANVPSTRTGKMLAERGKTRYIDSALWHTLTEQQQNPSDDEGEDVDPNQPFEDIQPSLPTADPLTAAVFSSQTHHINLIDFHPTYDMAMKLWDIFTSHVDPLTKTFHLPTASAMIKQTASSPGSVSKTNECLVFAVYFFAVVAMTEEECLDLTGQPQRILWGRYHDATRQALVNAHLLRTTEKDVLQAYVLFLLAVRSRYDTNTFWVLTGVAIRIGQRLGLHRDGDDFGLKPFDAEMRRRLFWQLLPLEGMAAQMCGGAMVLPYDWNVRQPSNLNDADIHPGMTTLPPDREGATDMILIRIRAEMGKFHAKEKAFQGSWDQLWLKGDYAKLDQLERGVSDLQDKLEINYLRYCDFVIPSHCLAMAMARGTPCVARLRLRLPKAKVQTLTVEESTELCNLCVRVLDYTITARVNPLVRRFNWHMSAYFQWEPVVWILNELRKNSPAIVDPQGVWQKFRTLYEEWPEFISSKRTLYVAVARLMTSTWDARPAHVSLGRDREDPSFIKELRALVRRREASRSGNSVPSTVPPASLDVEIVADVAHAAPSEHASTFDGLFDFSPPDTIDWAFWDQLIKDPNAFQTS</sequence>
<dbReference type="OrthoDB" id="2269373at2759"/>
<dbReference type="InterPro" id="IPR036864">
    <property type="entry name" value="Zn2-C6_fun-type_DNA-bd_sf"/>
</dbReference>
<dbReference type="InterPro" id="IPR050613">
    <property type="entry name" value="Sec_Metabolite_Reg"/>
</dbReference>
<feature type="region of interest" description="Disordered" evidence="4">
    <location>
        <begin position="100"/>
        <end position="134"/>
    </location>
</feature>
<evidence type="ECO:0000256" key="4">
    <source>
        <dbReference type="SAM" id="MobiDB-lite"/>
    </source>
</evidence>
<dbReference type="GO" id="GO:0003677">
    <property type="term" value="F:DNA binding"/>
    <property type="evidence" value="ECO:0007669"/>
    <property type="project" value="InterPro"/>
</dbReference>
<accession>A0A4U0TU38</accession>
<comment type="subcellular location">
    <subcellularLocation>
        <location evidence="1">Nucleus</location>
    </subcellularLocation>
</comment>
<dbReference type="InterPro" id="IPR001138">
    <property type="entry name" value="Zn2Cys6_DnaBD"/>
</dbReference>
<organism evidence="6 7">
    <name type="scientific">Salinomyces thailandicus</name>
    <dbReference type="NCBI Taxonomy" id="706561"/>
    <lineage>
        <taxon>Eukaryota</taxon>
        <taxon>Fungi</taxon>
        <taxon>Dikarya</taxon>
        <taxon>Ascomycota</taxon>
        <taxon>Pezizomycotina</taxon>
        <taxon>Dothideomycetes</taxon>
        <taxon>Dothideomycetidae</taxon>
        <taxon>Mycosphaerellales</taxon>
        <taxon>Teratosphaeriaceae</taxon>
        <taxon>Salinomyces</taxon>
    </lineage>
</organism>
<name>A0A4U0TU38_9PEZI</name>
<dbReference type="SMART" id="SM00906">
    <property type="entry name" value="Fungal_trans"/>
    <property type="match status" value="1"/>
</dbReference>
<dbReference type="GO" id="GO:0006351">
    <property type="term" value="P:DNA-templated transcription"/>
    <property type="evidence" value="ECO:0007669"/>
    <property type="project" value="InterPro"/>
</dbReference>
<dbReference type="GO" id="GO:0005634">
    <property type="term" value="C:nucleus"/>
    <property type="evidence" value="ECO:0007669"/>
    <property type="project" value="UniProtKB-SubCell"/>
</dbReference>
<keyword evidence="3" id="KW-0539">Nucleus</keyword>
<dbReference type="EMBL" id="NAJL01000036">
    <property type="protein sequence ID" value="TKA25325.1"/>
    <property type="molecule type" value="Genomic_DNA"/>
</dbReference>
<keyword evidence="2" id="KW-0479">Metal-binding</keyword>
<dbReference type="InterPro" id="IPR007219">
    <property type="entry name" value="XnlR_reg_dom"/>
</dbReference>
<gene>
    <name evidence="6" type="ORF">B0A50_06229</name>
</gene>
<dbReference type="Pfam" id="PF00172">
    <property type="entry name" value="Zn_clus"/>
    <property type="match status" value="1"/>
</dbReference>
<dbReference type="GO" id="GO:0000981">
    <property type="term" value="F:DNA-binding transcription factor activity, RNA polymerase II-specific"/>
    <property type="evidence" value="ECO:0007669"/>
    <property type="project" value="InterPro"/>
</dbReference>
<evidence type="ECO:0000256" key="3">
    <source>
        <dbReference type="ARBA" id="ARBA00023242"/>
    </source>
</evidence>
<evidence type="ECO:0000256" key="1">
    <source>
        <dbReference type="ARBA" id="ARBA00004123"/>
    </source>
</evidence>
<dbReference type="Proteomes" id="UP000308549">
    <property type="component" value="Unassembled WGS sequence"/>
</dbReference>
<dbReference type="AlphaFoldDB" id="A0A4U0TU38"/>
<dbReference type="PANTHER" id="PTHR31001:SF85">
    <property type="entry name" value="ZN(II)2CYS6 TRANSCRIPTION FACTOR (EUROFUNG)"/>
    <property type="match status" value="1"/>
</dbReference>
<dbReference type="Gene3D" id="4.10.240.10">
    <property type="entry name" value="Zn(2)-C6 fungal-type DNA-binding domain"/>
    <property type="match status" value="1"/>
</dbReference>
<feature type="compositionally biased region" description="Polar residues" evidence="4">
    <location>
        <begin position="108"/>
        <end position="125"/>
    </location>
</feature>
<evidence type="ECO:0000313" key="7">
    <source>
        <dbReference type="Proteomes" id="UP000308549"/>
    </source>
</evidence>
<evidence type="ECO:0000259" key="5">
    <source>
        <dbReference type="PROSITE" id="PS50048"/>
    </source>
</evidence>
<dbReference type="SUPFAM" id="SSF57701">
    <property type="entry name" value="Zn2/Cys6 DNA-binding domain"/>
    <property type="match status" value="1"/>
</dbReference>
<dbReference type="CDD" id="cd00067">
    <property type="entry name" value="GAL4"/>
    <property type="match status" value="1"/>
</dbReference>
<dbReference type="GO" id="GO:0008270">
    <property type="term" value="F:zinc ion binding"/>
    <property type="evidence" value="ECO:0007669"/>
    <property type="project" value="InterPro"/>
</dbReference>
<dbReference type="PROSITE" id="PS50048">
    <property type="entry name" value="ZN2_CY6_FUNGAL_2"/>
    <property type="match status" value="1"/>
</dbReference>
<dbReference type="PANTHER" id="PTHR31001">
    <property type="entry name" value="UNCHARACTERIZED TRANSCRIPTIONAL REGULATORY PROTEIN"/>
    <property type="match status" value="1"/>
</dbReference>
<feature type="domain" description="Zn(2)-C6 fungal-type" evidence="5">
    <location>
        <begin position="35"/>
        <end position="65"/>
    </location>
</feature>
<evidence type="ECO:0000256" key="2">
    <source>
        <dbReference type="ARBA" id="ARBA00022723"/>
    </source>
</evidence>
<dbReference type="PROSITE" id="PS00463">
    <property type="entry name" value="ZN2_CY6_FUNGAL_1"/>
    <property type="match status" value="1"/>
</dbReference>
<protein>
    <recommendedName>
        <fullName evidence="5">Zn(2)-C6 fungal-type domain-containing protein</fullName>
    </recommendedName>
</protein>
<dbReference type="SMART" id="SM00066">
    <property type="entry name" value="GAL4"/>
    <property type="match status" value="1"/>
</dbReference>
<evidence type="ECO:0000313" key="6">
    <source>
        <dbReference type="EMBL" id="TKA25325.1"/>
    </source>
</evidence>
<keyword evidence="7" id="KW-1185">Reference proteome</keyword>